<dbReference type="NCBIfam" id="TIGR01638">
    <property type="entry name" value="Atha_cystat_rel"/>
    <property type="match status" value="2"/>
</dbReference>
<feature type="compositionally biased region" description="Basic and acidic residues" evidence="1">
    <location>
        <begin position="72"/>
        <end position="86"/>
    </location>
</feature>
<dbReference type="InterPro" id="IPR006525">
    <property type="entry name" value="Cystatin-related_pln"/>
</dbReference>
<name>A0A8X7QNG9_BRACI</name>
<dbReference type="PANTHER" id="PTHR31228:SF33">
    <property type="entry name" value="CYSTATIN DOMAIN-CONTAINING PROTEIN"/>
    <property type="match status" value="1"/>
</dbReference>
<dbReference type="Gene3D" id="3.10.450.10">
    <property type="match status" value="1"/>
</dbReference>
<dbReference type="SUPFAM" id="SSF54403">
    <property type="entry name" value="Cystatin/monellin"/>
    <property type="match status" value="1"/>
</dbReference>
<accession>A0A8X7QNG9</accession>
<gene>
    <name evidence="2" type="ORF">Bca52824_067508</name>
</gene>
<dbReference type="EMBL" id="JAAMPC010000013">
    <property type="protein sequence ID" value="KAG2272953.1"/>
    <property type="molecule type" value="Genomic_DNA"/>
</dbReference>
<sequence length="401" mass="45992">MDCGGEDDPMMETSEENQHLTSHRKRKAYETEQIDAGSGGEGQDDGDDIDGDVSSREEYQEWDVDSFDDGDEFKPTKKIDPNDEEAQKMRRYRIQMYESNGFNVDMENYPGRVAYRELIPINLDAPYQDGLTGRAYMQNNVDVAVDKYNKINGLSLTCAYIVRAVVWRVSGSVKSYITFMARVTPDGDLVEYQAKTEQMPWQKRAHGLFCRPTPKPKVIHVPRYEDCVSSDSSTDSNASSRGSDQAWEVDSFDDESEYQPPDRMCPVEEEVQLMRLYRPKMYRSKGFYVDGESYPGETVFFSKVDLDGRFYATGLTGREHMQNLVDSALEKYNNIKETSVTCESIVRANLTRVNGYKLYITFMARESPAGELVEYQAKTERKVWQGKYHAMFCRPAPEPKD</sequence>
<proteinExistence type="predicted"/>
<feature type="compositionally biased region" description="Acidic residues" evidence="1">
    <location>
        <begin position="1"/>
        <end position="15"/>
    </location>
</feature>
<dbReference type="OrthoDB" id="1070026at2759"/>
<organism evidence="2 3">
    <name type="scientific">Brassica carinata</name>
    <name type="common">Ethiopian mustard</name>
    <name type="synonym">Abyssinian cabbage</name>
    <dbReference type="NCBI Taxonomy" id="52824"/>
    <lineage>
        <taxon>Eukaryota</taxon>
        <taxon>Viridiplantae</taxon>
        <taxon>Streptophyta</taxon>
        <taxon>Embryophyta</taxon>
        <taxon>Tracheophyta</taxon>
        <taxon>Spermatophyta</taxon>
        <taxon>Magnoliopsida</taxon>
        <taxon>eudicotyledons</taxon>
        <taxon>Gunneridae</taxon>
        <taxon>Pentapetalae</taxon>
        <taxon>rosids</taxon>
        <taxon>malvids</taxon>
        <taxon>Brassicales</taxon>
        <taxon>Brassicaceae</taxon>
        <taxon>Brassiceae</taxon>
        <taxon>Brassica</taxon>
    </lineage>
</organism>
<evidence type="ECO:0000313" key="2">
    <source>
        <dbReference type="EMBL" id="KAG2272953.1"/>
    </source>
</evidence>
<feature type="compositionally biased region" description="Acidic residues" evidence="1">
    <location>
        <begin position="42"/>
        <end position="51"/>
    </location>
</feature>
<protein>
    <recommendedName>
        <fullName evidence="4">Cystatin domain-containing protein</fullName>
    </recommendedName>
</protein>
<evidence type="ECO:0000256" key="1">
    <source>
        <dbReference type="SAM" id="MobiDB-lite"/>
    </source>
</evidence>
<feature type="compositionally biased region" description="Acidic residues" evidence="1">
    <location>
        <begin position="60"/>
        <end position="71"/>
    </location>
</feature>
<comment type="caution">
    <text evidence="2">The sequence shown here is derived from an EMBL/GenBank/DDBJ whole genome shotgun (WGS) entry which is preliminary data.</text>
</comment>
<dbReference type="PANTHER" id="PTHR31228">
    <property type="entry name" value="CYSTATIN/MONELLIN SUPERFAMILY PROTEIN"/>
    <property type="match status" value="1"/>
</dbReference>
<dbReference type="AlphaFoldDB" id="A0A8X7QNG9"/>
<evidence type="ECO:0008006" key="4">
    <source>
        <dbReference type="Google" id="ProtNLM"/>
    </source>
</evidence>
<keyword evidence="3" id="KW-1185">Reference proteome</keyword>
<feature type="region of interest" description="Disordered" evidence="1">
    <location>
        <begin position="1"/>
        <end position="86"/>
    </location>
</feature>
<dbReference type="Proteomes" id="UP000886595">
    <property type="component" value="Unassembled WGS sequence"/>
</dbReference>
<evidence type="ECO:0000313" key="3">
    <source>
        <dbReference type="Proteomes" id="UP000886595"/>
    </source>
</evidence>
<feature type="region of interest" description="Disordered" evidence="1">
    <location>
        <begin position="227"/>
        <end position="262"/>
    </location>
</feature>
<dbReference type="InterPro" id="IPR046350">
    <property type="entry name" value="Cystatin_sf"/>
</dbReference>
<reference evidence="2 3" key="1">
    <citation type="submission" date="2020-02" db="EMBL/GenBank/DDBJ databases">
        <authorList>
            <person name="Ma Q."/>
            <person name="Huang Y."/>
            <person name="Song X."/>
            <person name="Pei D."/>
        </authorList>
    </citation>
    <scope>NUCLEOTIDE SEQUENCE [LARGE SCALE GENOMIC DNA]</scope>
    <source>
        <strain evidence="2">Sxm20200214</strain>
        <tissue evidence="2">Leaf</tissue>
    </source>
</reference>
<feature type="compositionally biased region" description="Low complexity" evidence="1">
    <location>
        <begin position="227"/>
        <end position="244"/>
    </location>
</feature>